<dbReference type="GO" id="GO:0020037">
    <property type="term" value="F:heme binding"/>
    <property type="evidence" value="ECO:0007669"/>
    <property type="project" value="InterPro"/>
</dbReference>
<dbReference type="EMBL" id="CP053073">
    <property type="protein sequence ID" value="QJR14713.1"/>
    <property type="molecule type" value="Genomic_DNA"/>
</dbReference>
<keyword evidence="8" id="KW-1185">Reference proteome</keyword>
<dbReference type="AlphaFoldDB" id="A0A6M4H7P4"/>
<dbReference type="Pfam" id="PF13442">
    <property type="entry name" value="Cytochrome_CBB3"/>
    <property type="match status" value="1"/>
</dbReference>
<protein>
    <recommendedName>
        <fullName evidence="6">Cytochrome c domain-containing protein</fullName>
    </recommendedName>
</protein>
<proteinExistence type="predicted"/>
<evidence type="ECO:0000313" key="8">
    <source>
        <dbReference type="Proteomes" id="UP000503096"/>
    </source>
</evidence>
<reference evidence="7 8" key="1">
    <citation type="submission" date="2020-04" db="EMBL/GenBank/DDBJ databases">
        <title>Usitatibacter rugosus gen. nov., sp. nov. and Usitatibacter palustris sp. nov., novel members of Usitatibacteraceae fam. nov. within the order Nitrosomonadales isolated from soil.</title>
        <authorList>
            <person name="Huber K.J."/>
            <person name="Neumann-Schaal M."/>
            <person name="Geppert A."/>
            <person name="Luckner M."/>
            <person name="Wanner G."/>
            <person name="Overmann J."/>
        </authorList>
    </citation>
    <scope>NUCLEOTIDE SEQUENCE [LARGE SCALE GENOMIC DNA]</scope>
    <source>
        <strain evidence="7 8">Swamp67</strain>
    </source>
</reference>
<evidence type="ECO:0000256" key="5">
    <source>
        <dbReference type="SAM" id="SignalP"/>
    </source>
</evidence>
<dbReference type="KEGG" id="upl:DSM104440_01523"/>
<feature type="signal peptide" evidence="5">
    <location>
        <begin position="1"/>
        <end position="28"/>
    </location>
</feature>
<evidence type="ECO:0000313" key="7">
    <source>
        <dbReference type="EMBL" id="QJR14713.1"/>
    </source>
</evidence>
<dbReference type="InterPro" id="IPR009056">
    <property type="entry name" value="Cyt_c-like_dom"/>
</dbReference>
<dbReference type="GO" id="GO:0046872">
    <property type="term" value="F:metal ion binding"/>
    <property type="evidence" value="ECO:0007669"/>
    <property type="project" value="UniProtKB-KW"/>
</dbReference>
<evidence type="ECO:0000256" key="1">
    <source>
        <dbReference type="ARBA" id="ARBA00022617"/>
    </source>
</evidence>
<feature type="chain" id="PRO_5026740279" description="Cytochrome c domain-containing protein" evidence="5">
    <location>
        <begin position="29"/>
        <end position="223"/>
    </location>
</feature>
<keyword evidence="5" id="KW-0732">Signal</keyword>
<evidence type="ECO:0000259" key="6">
    <source>
        <dbReference type="PROSITE" id="PS51007"/>
    </source>
</evidence>
<feature type="domain" description="Cytochrome c" evidence="6">
    <location>
        <begin position="29"/>
        <end position="143"/>
    </location>
</feature>
<gene>
    <name evidence="7" type="ORF">DSM104440_01523</name>
</gene>
<dbReference type="InterPro" id="IPR036909">
    <property type="entry name" value="Cyt_c-like_dom_sf"/>
</dbReference>
<evidence type="ECO:0000256" key="3">
    <source>
        <dbReference type="ARBA" id="ARBA00023004"/>
    </source>
</evidence>
<dbReference type="SUPFAM" id="SSF46626">
    <property type="entry name" value="Cytochrome c"/>
    <property type="match status" value="1"/>
</dbReference>
<dbReference type="Proteomes" id="UP000503096">
    <property type="component" value="Chromosome"/>
</dbReference>
<name>A0A6M4H7P4_9PROT</name>
<accession>A0A6M4H7P4</accession>
<keyword evidence="1 4" id="KW-0349">Heme</keyword>
<sequence>MSVHEMLHRSIGVLTLILGLATALPTAAQNVQNGSAIFNSICVVCHGNPPVGGPETAPNRPDLIRAAIQRVGAMSFIQLTNAQLADVAAYIAFLQNPGPDPGQPTVPTLNYTDLWFDPSQPGWGINVTQHVSNKIFSLFYLYENPNKPMWISLPDGTWTTPTSYTGDIYRVSGPPPTGAYDTSKVGVVKVGSATFTFTTATTGTLAYTINGVTVTRAITRFAF</sequence>
<evidence type="ECO:0000256" key="2">
    <source>
        <dbReference type="ARBA" id="ARBA00022723"/>
    </source>
</evidence>
<dbReference type="Gene3D" id="1.10.760.10">
    <property type="entry name" value="Cytochrome c-like domain"/>
    <property type="match status" value="1"/>
</dbReference>
<dbReference type="RefSeq" id="WP_171161444.1">
    <property type="nucleotide sequence ID" value="NZ_CP053073.1"/>
</dbReference>
<dbReference type="InParanoid" id="A0A6M4H7P4"/>
<evidence type="ECO:0000256" key="4">
    <source>
        <dbReference type="PROSITE-ProRule" id="PRU00433"/>
    </source>
</evidence>
<dbReference type="GO" id="GO:0009055">
    <property type="term" value="F:electron transfer activity"/>
    <property type="evidence" value="ECO:0007669"/>
    <property type="project" value="InterPro"/>
</dbReference>
<keyword evidence="2 4" id="KW-0479">Metal-binding</keyword>
<keyword evidence="3 4" id="KW-0408">Iron</keyword>
<dbReference type="PROSITE" id="PS51007">
    <property type="entry name" value="CYTC"/>
    <property type="match status" value="1"/>
</dbReference>
<organism evidence="7 8">
    <name type="scientific">Usitatibacter palustris</name>
    <dbReference type="NCBI Taxonomy" id="2732487"/>
    <lineage>
        <taxon>Bacteria</taxon>
        <taxon>Pseudomonadati</taxon>
        <taxon>Pseudomonadota</taxon>
        <taxon>Betaproteobacteria</taxon>
        <taxon>Nitrosomonadales</taxon>
        <taxon>Usitatibacteraceae</taxon>
        <taxon>Usitatibacter</taxon>
    </lineage>
</organism>